<dbReference type="EMBL" id="JACEIO010000004">
    <property type="protein sequence ID" value="MBA4536061.1"/>
    <property type="molecule type" value="Genomic_DNA"/>
</dbReference>
<dbReference type="Proteomes" id="UP000570010">
    <property type="component" value="Unassembled WGS sequence"/>
</dbReference>
<organism evidence="3 4">
    <name type="scientific">Bacillus aquiflavi</name>
    <dbReference type="NCBI Taxonomy" id="2672567"/>
    <lineage>
        <taxon>Bacteria</taxon>
        <taxon>Bacillati</taxon>
        <taxon>Bacillota</taxon>
        <taxon>Bacilli</taxon>
        <taxon>Bacillales</taxon>
        <taxon>Bacillaceae</taxon>
        <taxon>Bacillus</taxon>
    </lineage>
</organism>
<dbReference type="EMBL" id="JAAIWN010000004">
    <property type="protein sequence ID" value="NEY80435.1"/>
    <property type="molecule type" value="Genomic_DNA"/>
</dbReference>
<dbReference type="AlphaFoldDB" id="A0A6B3VVW8"/>
<reference evidence="2 5" key="2">
    <citation type="submission" date="2020-07" db="EMBL/GenBank/DDBJ databases">
        <authorList>
            <person name="Feng H."/>
        </authorList>
    </citation>
    <scope>NUCLEOTIDE SEQUENCE [LARGE SCALE GENOMIC DNA]</scope>
    <source>
        <strain evidence="2">S-12</strain>
        <strain evidence="5">s-12</strain>
    </source>
</reference>
<feature type="transmembrane region" description="Helical" evidence="1">
    <location>
        <begin position="7"/>
        <end position="26"/>
    </location>
</feature>
<dbReference type="RefSeq" id="WP_163239845.1">
    <property type="nucleotide sequence ID" value="NZ_CP082780.1"/>
</dbReference>
<reference evidence="3 4" key="1">
    <citation type="submission" date="2020-02" db="EMBL/GenBank/DDBJ databases">
        <title>Bacillus aquiflavi sp. nov., isolated from yellow water of strong flavor Chinese baijiu in Yibin region of China.</title>
        <authorList>
            <person name="Xie J."/>
        </authorList>
    </citation>
    <scope>NUCLEOTIDE SEQUENCE [LARGE SCALE GENOMIC DNA]</scope>
    <source>
        <strain evidence="3 4">3H-10</strain>
    </source>
</reference>
<evidence type="ECO:0000313" key="5">
    <source>
        <dbReference type="Proteomes" id="UP000570010"/>
    </source>
</evidence>
<name>A0A6B3VVW8_9BACI</name>
<accession>A0A6B3VVW8</accession>
<proteinExistence type="predicted"/>
<keyword evidence="1" id="KW-0812">Transmembrane</keyword>
<keyword evidence="1" id="KW-1133">Transmembrane helix</keyword>
<gene>
    <name evidence="3" type="ORF">G4D64_02625</name>
    <name evidence="2" type="ORF">H1Z61_02630</name>
</gene>
<sequence length="59" mass="7086">MKFIERILIKLMIVQLFFLLLAQLFLHEMNLFPELKQITEYEGVGKDNFTEVIETFHGR</sequence>
<dbReference type="Pfam" id="PF17313">
    <property type="entry name" value="DUF5359"/>
    <property type="match status" value="1"/>
</dbReference>
<dbReference type="InterPro" id="IPR035281">
    <property type="entry name" value="DUF5359"/>
</dbReference>
<evidence type="ECO:0000256" key="1">
    <source>
        <dbReference type="SAM" id="Phobius"/>
    </source>
</evidence>
<evidence type="ECO:0000313" key="3">
    <source>
        <dbReference type="EMBL" id="NEY80435.1"/>
    </source>
</evidence>
<keyword evidence="1" id="KW-0472">Membrane</keyword>
<dbReference type="Proteomes" id="UP000472971">
    <property type="component" value="Unassembled WGS sequence"/>
</dbReference>
<protein>
    <submittedName>
        <fullName evidence="2">DUF5359 family protein</fullName>
    </submittedName>
    <submittedName>
        <fullName evidence="3">YpfB family protein</fullName>
    </submittedName>
</protein>
<evidence type="ECO:0000313" key="2">
    <source>
        <dbReference type="EMBL" id="MBA4536061.1"/>
    </source>
</evidence>
<comment type="caution">
    <text evidence="3">The sequence shown here is derived from an EMBL/GenBank/DDBJ whole genome shotgun (WGS) entry which is preliminary data.</text>
</comment>
<keyword evidence="4" id="KW-1185">Reference proteome</keyword>
<evidence type="ECO:0000313" key="4">
    <source>
        <dbReference type="Proteomes" id="UP000472971"/>
    </source>
</evidence>